<dbReference type="SMART" id="SM00855">
    <property type="entry name" value="PGAM"/>
    <property type="match status" value="1"/>
</dbReference>
<dbReference type="InterPro" id="IPR003094">
    <property type="entry name" value="6Pfruct_kin"/>
</dbReference>
<dbReference type="KEGG" id="fvn:FVRRES_07433"/>
<dbReference type="GO" id="GO:0006000">
    <property type="term" value="P:fructose metabolic process"/>
    <property type="evidence" value="ECO:0007669"/>
    <property type="project" value="InterPro"/>
</dbReference>
<dbReference type="SUPFAM" id="SSF53254">
    <property type="entry name" value="Phosphoglycerate mutase-like"/>
    <property type="match status" value="1"/>
</dbReference>
<dbReference type="PIRSF" id="PIRSF000709">
    <property type="entry name" value="6PFK_2-Ptase"/>
    <property type="match status" value="1"/>
</dbReference>
<dbReference type="EMBL" id="LN649230">
    <property type="protein sequence ID" value="CEI62997.1"/>
    <property type="molecule type" value="Genomic_DNA"/>
</dbReference>
<dbReference type="FunFam" id="3.40.50.300:FF:000644">
    <property type="entry name" value="GpmB, Fructose-2,6-bisphosphatase"/>
    <property type="match status" value="1"/>
</dbReference>
<dbReference type="InterPro" id="IPR029033">
    <property type="entry name" value="His_PPase_superfam"/>
</dbReference>
<keyword evidence="5" id="KW-0067">ATP-binding</keyword>
<dbReference type="GO" id="GO:0003873">
    <property type="term" value="F:6-phosphofructo-2-kinase activity"/>
    <property type="evidence" value="ECO:0007669"/>
    <property type="project" value="InterPro"/>
</dbReference>
<dbReference type="PANTHER" id="PTHR10606:SF44">
    <property type="entry name" value="6-PHOSPHOFRUCTO 2-KINASE_FRUCTOSE 2,6-BISPHOSPHATASE LONG FORM"/>
    <property type="match status" value="1"/>
</dbReference>
<evidence type="ECO:0000256" key="2">
    <source>
        <dbReference type="ARBA" id="ARBA00013067"/>
    </source>
</evidence>
<dbReference type="STRING" id="56646.A0A2L2TF12"/>
<organism evidence="7 8">
    <name type="scientific">Fusarium venenatum</name>
    <dbReference type="NCBI Taxonomy" id="56646"/>
    <lineage>
        <taxon>Eukaryota</taxon>
        <taxon>Fungi</taxon>
        <taxon>Dikarya</taxon>
        <taxon>Ascomycota</taxon>
        <taxon>Pezizomycotina</taxon>
        <taxon>Sordariomycetes</taxon>
        <taxon>Hypocreomycetidae</taxon>
        <taxon>Hypocreales</taxon>
        <taxon>Nectriaceae</taxon>
        <taxon>Fusarium</taxon>
    </lineage>
</organism>
<dbReference type="InterPro" id="IPR001345">
    <property type="entry name" value="PG/BPGM_mutase_AS"/>
</dbReference>
<evidence type="ECO:0000256" key="3">
    <source>
        <dbReference type="ARBA" id="ARBA00022741"/>
    </source>
</evidence>
<dbReference type="Pfam" id="PF01591">
    <property type="entry name" value="6PF2K"/>
    <property type="match status" value="1"/>
</dbReference>
<dbReference type="EC" id="3.1.3.46" evidence="2"/>
<dbReference type="SUPFAM" id="SSF52540">
    <property type="entry name" value="P-loop containing nucleoside triphosphate hydrolases"/>
    <property type="match status" value="1"/>
</dbReference>
<dbReference type="OrthoDB" id="267323at2759"/>
<dbReference type="GO" id="GO:0004331">
    <property type="term" value="F:fructose-2,6-bisphosphate 2-phosphatase activity"/>
    <property type="evidence" value="ECO:0007669"/>
    <property type="project" value="UniProtKB-EC"/>
</dbReference>
<dbReference type="FunFam" id="3.40.50.1240:FF:000005">
    <property type="entry name" value="GpmB, Fructose-2,6-bisphosphatase"/>
    <property type="match status" value="1"/>
</dbReference>
<dbReference type="PRINTS" id="PR00991">
    <property type="entry name" value="6PFRUCTKNASE"/>
</dbReference>
<dbReference type="InterPro" id="IPR027417">
    <property type="entry name" value="P-loop_NTPase"/>
</dbReference>
<dbReference type="CDD" id="cd07067">
    <property type="entry name" value="HP_PGM_like"/>
    <property type="match status" value="1"/>
</dbReference>
<dbReference type="GeneID" id="37259072"/>
<dbReference type="Gene3D" id="3.40.50.300">
    <property type="entry name" value="P-loop containing nucleotide triphosphate hydrolases"/>
    <property type="match status" value="1"/>
</dbReference>
<evidence type="ECO:0000256" key="4">
    <source>
        <dbReference type="ARBA" id="ARBA00022801"/>
    </source>
</evidence>
<feature type="domain" description="6-phosphofructo-2-kinase" evidence="6">
    <location>
        <begin position="11"/>
        <end position="225"/>
    </location>
</feature>
<dbReference type="PANTHER" id="PTHR10606">
    <property type="entry name" value="6-PHOSPHOFRUCTO-2-KINASE/FRUCTOSE-2,6-BISPHOSPHATASE"/>
    <property type="match status" value="1"/>
</dbReference>
<dbReference type="InterPro" id="IPR013079">
    <property type="entry name" value="6Phosfructo_kin"/>
</dbReference>
<dbReference type="GO" id="GO:0005829">
    <property type="term" value="C:cytosol"/>
    <property type="evidence" value="ECO:0007669"/>
    <property type="project" value="TreeGrafter"/>
</dbReference>
<evidence type="ECO:0000313" key="8">
    <source>
        <dbReference type="Proteomes" id="UP000245910"/>
    </source>
</evidence>
<evidence type="ECO:0000259" key="6">
    <source>
        <dbReference type="Pfam" id="PF01591"/>
    </source>
</evidence>
<dbReference type="GO" id="GO:0006003">
    <property type="term" value="P:fructose 2,6-bisphosphate metabolic process"/>
    <property type="evidence" value="ECO:0007669"/>
    <property type="project" value="InterPro"/>
</dbReference>
<proteinExistence type="inferred from homology"/>
<dbReference type="Gene3D" id="3.40.50.1240">
    <property type="entry name" value="Phosphoglycerate mutase-like"/>
    <property type="match status" value="1"/>
</dbReference>
<name>A0A2L2TF12_9HYPO</name>
<reference evidence="8" key="1">
    <citation type="submission" date="2014-10" db="EMBL/GenBank/DDBJ databases">
        <authorList>
            <person name="King R."/>
        </authorList>
    </citation>
    <scope>NUCLEOTIDE SEQUENCE [LARGE SCALE GENOMIC DNA]</scope>
    <source>
        <strain evidence="8">A3/5</strain>
    </source>
</reference>
<evidence type="ECO:0000256" key="1">
    <source>
        <dbReference type="ARBA" id="ARBA00008408"/>
    </source>
</evidence>
<protein>
    <recommendedName>
        <fullName evidence="2">fructose-2,6-bisphosphate 2-phosphatase</fullName>
        <ecNumber evidence="2">3.1.3.46</ecNumber>
    </recommendedName>
</protein>
<dbReference type="Proteomes" id="UP000245910">
    <property type="component" value="Chromosome II"/>
</dbReference>
<dbReference type="GO" id="GO:0005524">
    <property type="term" value="F:ATP binding"/>
    <property type="evidence" value="ECO:0007669"/>
    <property type="project" value="UniProtKB-KW"/>
</dbReference>
<dbReference type="RefSeq" id="XP_025586717.1">
    <property type="nucleotide sequence ID" value="XM_025736074.2"/>
</dbReference>
<sequence>MPSRTNGVGVQAEDTRICVVMVGLPARGKSYIAQRAQRYLQWLSIPAQTFNVGNYRRNDAPQPTADFFDINNPEGERTRRAAAEAAVADMLAWFRSGGIVGILDATNSTLERRKWVLEVCNENGIEVLFVESKCDDEELIMANIRDVKTTSPDYRGQDPETAALDFRNRIRNYEKVYCTIDAEGKESHLTYLKIMDVGKQVIISRIRDYLQSRIVYYLMNLHIRPRSVWLSRHGESLYNIDGRIGGDTLLSPRGEQYGRKLPELVRKSVGDDRPLTVWTSTLRRTIATARFLPDHYNQLQWKALDELDSGVCDGLTYQEIKDRYPEDFAARDEDKYNYRYRGGESYRDVVIRLEPIIMELERSEDILIVTHQAVLRCIYAYFMKKDQTKSPWMNVPLHTLIKLTPGAYGTEEVRYEANIPAVSTWRGKGSTAKHENPAPGVM</sequence>
<dbReference type="Pfam" id="PF00300">
    <property type="entry name" value="His_Phos_1"/>
    <property type="match status" value="1"/>
</dbReference>
<keyword evidence="3" id="KW-0547">Nucleotide-binding</keyword>
<evidence type="ECO:0000256" key="5">
    <source>
        <dbReference type="ARBA" id="ARBA00022840"/>
    </source>
</evidence>
<comment type="similarity">
    <text evidence="1">In the C-terminal section; belongs to the phosphoglycerate mutase family.</text>
</comment>
<keyword evidence="4" id="KW-0378">Hydrolase</keyword>
<accession>A0A2L2TF12</accession>
<dbReference type="PROSITE" id="PS00175">
    <property type="entry name" value="PG_MUTASE"/>
    <property type="match status" value="1"/>
</dbReference>
<keyword evidence="8" id="KW-1185">Reference proteome</keyword>
<dbReference type="AlphaFoldDB" id="A0A2L2TF12"/>
<evidence type="ECO:0000313" key="7">
    <source>
        <dbReference type="EMBL" id="CEI62997.1"/>
    </source>
</evidence>
<dbReference type="InterPro" id="IPR013078">
    <property type="entry name" value="His_Pase_superF_clade-1"/>
</dbReference>